<dbReference type="Proteomes" id="UP000316727">
    <property type="component" value="Unassembled WGS sequence"/>
</dbReference>
<keyword evidence="2" id="KW-1185">Reference proteome</keyword>
<reference evidence="1 2" key="1">
    <citation type="submission" date="2019-06" db="EMBL/GenBank/DDBJ databases">
        <title>A novel bacterium of genus Pontibacter, isolated from marine sediment.</title>
        <authorList>
            <person name="Huang H."/>
            <person name="Mo K."/>
            <person name="Hu Y."/>
        </authorList>
    </citation>
    <scope>NUCLEOTIDE SEQUENCE [LARGE SCALE GENOMIC DNA]</scope>
    <source>
        <strain evidence="1 2">HB172049</strain>
    </source>
</reference>
<evidence type="ECO:0000313" key="2">
    <source>
        <dbReference type="Proteomes" id="UP000316727"/>
    </source>
</evidence>
<protein>
    <submittedName>
        <fullName evidence="1">Uncharacterized protein</fullName>
    </submittedName>
</protein>
<dbReference type="OrthoDB" id="1490648at2"/>
<proteinExistence type="predicted"/>
<accession>A0A501W007</accession>
<dbReference type="RefSeq" id="WP_140622249.1">
    <property type="nucleotide sequence ID" value="NZ_VFRQ01000007.1"/>
</dbReference>
<dbReference type="EMBL" id="VFRQ01000007">
    <property type="protein sequence ID" value="TPE43303.1"/>
    <property type="molecule type" value="Genomic_DNA"/>
</dbReference>
<organism evidence="1 2">
    <name type="scientific">Pontibacter mangrovi</name>
    <dbReference type="NCBI Taxonomy" id="2589816"/>
    <lineage>
        <taxon>Bacteria</taxon>
        <taxon>Pseudomonadati</taxon>
        <taxon>Bacteroidota</taxon>
        <taxon>Cytophagia</taxon>
        <taxon>Cytophagales</taxon>
        <taxon>Hymenobacteraceae</taxon>
        <taxon>Pontibacter</taxon>
    </lineage>
</organism>
<gene>
    <name evidence="1" type="ORF">FJM65_14425</name>
</gene>
<evidence type="ECO:0000313" key="1">
    <source>
        <dbReference type="EMBL" id="TPE43303.1"/>
    </source>
</evidence>
<name>A0A501W007_9BACT</name>
<dbReference type="AlphaFoldDB" id="A0A501W007"/>
<comment type="caution">
    <text evidence="1">The sequence shown here is derived from an EMBL/GenBank/DDBJ whole genome shotgun (WGS) entry which is preliminary data.</text>
</comment>
<sequence length="493" mass="57763">MQEIIALAKFSDQSSFEAGIRSVLEFKKGKEFRMYKGSLDSTYTDDVIAAKALYGAGPNDARYKMLKLRLKKKLYSNLFFVDYDQLKISRVYQAEFECIKMLYHAHFLSRQYELHLVLQLASKIKRLAGKYEFISLLIDATELELNCYAENGNFKEFKNSRKSLEALLKIKYYEREAQTLYQSIKLDAKKAIKLRRTQLLNINQRLDRLQKLYTKAGSFESFNSYYKASIIYNELMGNFEAIVELTIDAEKKAAEGGINSNRFNSAFNKFELVYSHLRAKKLESGIKYASEYLDGFTEYTPNWYAFLENYFLLALHSKKYELASTLINRALVSSTISKLPASARERWNLYEAYFLLLYRNENMNFAQRNPFLLSLPEYSKDKQGFNVAILILQFVYYLHKQDKEALLYRIESLKKYILTHLKDSFSLRSKIFLKLLILIVTEDFDVTACRKKGNKLYHKLLETPTPGDAYAEIEIVPYEHLWEYILDTLQAQK</sequence>